<sequence>MMASQGSCWSHTFGSTGLFEQRRGSAGSIIRLLSSAFCLLLPNERVVLVDRVSIKILLRVLLSFIISRSKVRKVHCQIEELPSCDELRIASGVVVSARQD</sequence>
<organism evidence="1 2">
    <name type="scientific">Oidiodendron maius (strain Zn)</name>
    <dbReference type="NCBI Taxonomy" id="913774"/>
    <lineage>
        <taxon>Eukaryota</taxon>
        <taxon>Fungi</taxon>
        <taxon>Dikarya</taxon>
        <taxon>Ascomycota</taxon>
        <taxon>Pezizomycotina</taxon>
        <taxon>Leotiomycetes</taxon>
        <taxon>Leotiomycetes incertae sedis</taxon>
        <taxon>Myxotrichaceae</taxon>
        <taxon>Oidiodendron</taxon>
    </lineage>
</organism>
<gene>
    <name evidence="1" type="ORF">OIDMADRAFT_18111</name>
</gene>
<proteinExistence type="predicted"/>
<accession>A0A0C3DPG1</accession>
<evidence type="ECO:0000313" key="1">
    <source>
        <dbReference type="EMBL" id="KIN03948.1"/>
    </source>
</evidence>
<reference evidence="1 2" key="1">
    <citation type="submission" date="2014-04" db="EMBL/GenBank/DDBJ databases">
        <authorList>
            <consortium name="DOE Joint Genome Institute"/>
            <person name="Kuo A."/>
            <person name="Martino E."/>
            <person name="Perotto S."/>
            <person name="Kohler A."/>
            <person name="Nagy L.G."/>
            <person name="Floudas D."/>
            <person name="Copeland A."/>
            <person name="Barry K.W."/>
            <person name="Cichocki N."/>
            <person name="Veneault-Fourrey C."/>
            <person name="LaButti K."/>
            <person name="Lindquist E.A."/>
            <person name="Lipzen A."/>
            <person name="Lundell T."/>
            <person name="Morin E."/>
            <person name="Murat C."/>
            <person name="Sun H."/>
            <person name="Tunlid A."/>
            <person name="Henrissat B."/>
            <person name="Grigoriev I.V."/>
            <person name="Hibbett D.S."/>
            <person name="Martin F."/>
            <person name="Nordberg H.P."/>
            <person name="Cantor M.N."/>
            <person name="Hua S.X."/>
        </authorList>
    </citation>
    <scope>NUCLEOTIDE SEQUENCE [LARGE SCALE GENOMIC DNA]</scope>
    <source>
        <strain evidence="1 2">Zn</strain>
    </source>
</reference>
<keyword evidence="2" id="KW-1185">Reference proteome</keyword>
<name>A0A0C3DPG1_OIDMZ</name>
<dbReference type="EMBL" id="KN832873">
    <property type="protein sequence ID" value="KIN03948.1"/>
    <property type="molecule type" value="Genomic_DNA"/>
</dbReference>
<dbReference type="AlphaFoldDB" id="A0A0C3DPG1"/>
<dbReference type="InParanoid" id="A0A0C3DPG1"/>
<protein>
    <submittedName>
        <fullName evidence="1">Uncharacterized protein</fullName>
    </submittedName>
</protein>
<dbReference type="HOGENOM" id="CLU_2306879_0_0_1"/>
<reference evidence="2" key="2">
    <citation type="submission" date="2015-01" db="EMBL/GenBank/DDBJ databases">
        <title>Evolutionary Origins and Diversification of the Mycorrhizal Mutualists.</title>
        <authorList>
            <consortium name="DOE Joint Genome Institute"/>
            <consortium name="Mycorrhizal Genomics Consortium"/>
            <person name="Kohler A."/>
            <person name="Kuo A."/>
            <person name="Nagy L.G."/>
            <person name="Floudas D."/>
            <person name="Copeland A."/>
            <person name="Barry K.W."/>
            <person name="Cichocki N."/>
            <person name="Veneault-Fourrey C."/>
            <person name="LaButti K."/>
            <person name="Lindquist E.A."/>
            <person name="Lipzen A."/>
            <person name="Lundell T."/>
            <person name="Morin E."/>
            <person name="Murat C."/>
            <person name="Riley R."/>
            <person name="Ohm R."/>
            <person name="Sun H."/>
            <person name="Tunlid A."/>
            <person name="Henrissat B."/>
            <person name="Grigoriev I.V."/>
            <person name="Hibbett D.S."/>
            <person name="Martin F."/>
        </authorList>
    </citation>
    <scope>NUCLEOTIDE SEQUENCE [LARGE SCALE GENOMIC DNA]</scope>
    <source>
        <strain evidence="2">Zn</strain>
    </source>
</reference>
<evidence type="ECO:0000313" key="2">
    <source>
        <dbReference type="Proteomes" id="UP000054321"/>
    </source>
</evidence>
<dbReference type="Proteomes" id="UP000054321">
    <property type="component" value="Unassembled WGS sequence"/>
</dbReference>